<gene>
    <name evidence="5" type="ORF">H8S01_08950</name>
</gene>
<dbReference type="InterPro" id="IPR036390">
    <property type="entry name" value="WH_DNA-bd_sf"/>
</dbReference>
<dbReference type="SUPFAM" id="SSF46785">
    <property type="entry name" value="Winged helix' DNA-binding domain"/>
    <property type="match status" value="1"/>
</dbReference>
<keyword evidence="1" id="KW-0805">Transcription regulation</keyword>
<accession>A0ABR7G0X9</accession>
<dbReference type="SMART" id="SM00347">
    <property type="entry name" value="HTH_MARR"/>
    <property type="match status" value="1"/>
</dbReference>
<dbReference type="EMBL" id="JACOPD010000005">
    <property type="protein sequence ID" value="MBC5681087.1"/>
    <property type="molecule type" value="Genomic_DNA"/>
</dbReference>
<comment type="caution">
    <text evidence="5">The sequence shown here is derived from an EMBL/GenBank/DDBJ whole genome shotgun (WGS) entry which is preliminary data.</text>
</comment>
<keyword evidence="6" id="KW-1185">Reference proteome</keyword>
<evidence type="ECO:0000256" key="1">
    <source>
        <dbReference type="ARBA" id="ARBA00023015"/>
    </source>
</evidence>
<organism evidence="5 6">
    <name type="scientific">Lachnospira hominis</name>
    <name type="common">ex Liu et al. 2021</name>
    <dbReference type="NCBI Taxonomy" id="2763051"/>
    <lineage>
        <taxon>Bacteria</taxon>
        <taxon>Bacillati</taxon>
        <taxon>Bacillota</taxon>
        <taxon>Clostridia</taxon>
        <taxon>Lachnospirales</taxon>
        <taxon>Lachnospiraceae</taxon>
        <taxon>Lachnospira</taxon>
    </lineage>
</organism>
<evidence type="ECO:0000256" key="2">
    <source>
        <dbReference type="ARBA" id="ARBA00023125"/>
    </source>
</evidence>
<dbReference type="Pfam" id="PF12802">
    <property type="entry name" value="MarR_2"/>
    <property type="match status" value="1"/>
</dbReference>
<dbReference type="PROSITE" id="PS50995">
    <property type="entry name" value="HTH_MARR_2"/>
    <property type="match status" value="1"/>
</dbReference>
<evidence type="ECO:0000259" key="4">
    <source>
        <dbReference type="PROSITE" id="PS50995"/>
    </source>
</evidence>
<keyword evidence="2" id="KW-0238">DNA-binding</keyword>
<feature type="domain" description="HTH marR-type" evidence="4">
    <location>
        <begin position="7"/>
        <end position="151"/>
    </location>
</feature>
<name>A0ABR7G0X9_9FIRM</name>
<keyword evidence="3" id="KW-0804">Transcription</keyword>
<dbReference type="InterPro" id="IPR000835">
    <property type="entry name" value="HTH_MarR-typ"/>
</dbReference>
<reference evidence="5 6" key="1">
    <citation type="submission" date="2020-08" db="EMBL/GenBank/DDBJ databases">
        <title>Genome public.</title>
        <authorList>
            <person name="Liu C."/>
            <person name="Sun Q."/>
        </authorList>
    </citation>
    <scope>NUCLEOTIDE SEQUENCE [LARGE SCALE GENOMIC DNA]</scope>
    <source>
        <strain evidence="5 6">NSJ-43</strain>
    </source>
</reference>
<evidence type="ECO:0000313" key="5">
    <source>
        <dbReference type="EMBL" id="MBC5681087.1"/>
    </source>
</evidence>
<evidence type="ECO:0000313" key="6">
    <source>
        <dbReference type="Proteomes" id="UP000628463"/>
    </source>
</evidence>
<sequence>MNREKMEEDLLRSFNQLSKETNVIYHNYAAANGMSDATFWILYTICYYGEGVTQKTICEEWFYSAQTVNSSLKLLEKKNLIELRLAPGNKKNKQIFLTEEGKDMTNRLIVPVIEAEKLSFDAFDIQELKKMFRLSFEHVKQLEKLVGKISDNSKGEDE</sequence>
<protein>
    <submittedName>
        <fullName evidence="5">MarR family transcriptional regulator</fullName>
    </submittedName>
</protein>
<dbReference type="PANTHER" id="PTHR42756:SF1">
    <property type="entry name" value="TRANSCRIPTIONAL REPRESSOR OF EMRAB OPERON"/>
    <property type="match status" value="1"/>
</dbReference>
<evidence type="ECO:0000256" key="3">
    <source>
        <dbReference type="ARBA" id="ARBA00023163"/>
    </source>
</evidence>
<dbReference type="RefSeq" id="WP_021865504.1">
    <property type="nucleotide sequence ID" value="NZ_JACOPD010000005.1"/>
</dbReference>
<dbReference type="InterPro" id="IPR036388">
    <property type="entry name" value="WH-like_DNA-bd_sf"/>
</dbReference>
<proteinExistence type="predicted"/>
<dbReference type="Proteomes" id="UP000628463">
    <property type="component" value="Unassembled WGS sequence"/>
</dbReference>
<dbReference type="Gene3D" id="1.10.10.10">
    <property type="entry name" value="Winged helix-like DNA-binding domain superfamily/Winged helix DNA-binding domain"/>
    <property type="match status" value="1"/>
</dbReference>
<dbReference type="PANTHER" id="PTHR42756">
    <property type="entry name" value="TRANSCRIPTIONAL REGULATOR, MARR"/>
    <property type="match status" value="1"/>
</dbReference>